<dbReference type="InterPro" id="IPR013554">
    <property type="entry name" value="RNR_N"/>
</dbReference>
<dbReference type="AlphaFoldDB" id="A0A9D5X6C7"/>
<dbReference type="Proteomes" id="UP000787322">
    <property type="component" value="Unassembled WGS sequence"/>
</dbReference>
<name>A0A9D5X6C7_9ACTN</name>
<evidence type="ECO:0000313" key="2">
    <source>
        <dbReference type="EMBL" id="MBF4803522.1"/>
    </source>
</evidence>
<feature type="domain" description="Ribonucleotide reductase N-terminal" evidence="1">
    <location>
        <begin position="20"/>
        <end position="76"/>
    </location>
</feature>
<dbReference type="Pfam" id="PF08343">
    <property type="entry name" value="RNR_N"/>
    <property type="match status" value="1"/>
</dbReference>
<proteinExistence type="predicted"/>
<gene>
    <name evidence="2" type="ORF">HXK24_06915</name>
</gene>
<evidence type="ECO:0000259" key="1">
    <source>
        <dbReference type="Pfam" id="PF08343"/>
    </source>
</evidence>
<dbReference type="InterPro" id="IPR008926">
    <property type="entry name" value="RNR_R1-su_N"/>
</dbReference>
<comment type="caution">
    <text evidence="2">The sequence shown here is derived from an EMBL/GenBank/DDBJ whole genome shotgun (WGS) entry which is preliminary data.</text>
</comment>
<protein>
    <submittedName>
        <fullName evidence="2">Ribonucleotide-diphosphate reductase subunit alpha</fullName>
        <ecNumber evidence="2">1.17.4.1</ecNumber>
    </submittedName>
</protein>
<dbReference type="GO" id="GO:0004748">
    <property type="term" value="F:ribonucleoside-diphosphate reductase activity, thioredoxin disulfide as acceptor"/>
    <property type="evidence" value="ECO:0007669"/>
    <property type="project" value="UniProtKB-EC"/>
</dbReference>
<organism evidence="2 3">
    <name type="scientific">Lancefieldella parvula</name>
    <dbReference type="NCBI Taxonomy" id="1382"/>
    <lineage>
        <taxon>Bacteria</taxon>
        <taxon>Bacillati</taxon>
        <taxon>Actinomycetota</taxon>
        <taxon>Coriobacteriia</taxon>
        <taxon>Coriobacteriales</taxon>
        <taxon>Atopobiaceae</taxon>
        <taxon>Lancefieldella</taxon>
    </lineage>
</organism>
<keyword evidence="2" id="KW-0560">Oxidoreductase</keyword>
<evidence type="ECO:0000313" key="3">
    <source>
        <dbReference type="Proteomes" id="UP000787322"/>
    </source>
</evidence>
<dbReference type="EMBL" id="JABZGU010000255">
    <property type="protein sequence ID" value="MBF4803522.1"/>
    <property type="molecule type" value="Genomic_DNA"/>
</dbReference>
<dbReference type="SUPFAM" id="SSF48168">
    <property type="entry name" value="R1 subunit of ribonucleotide reductase, N-terminal domain"/>
    <property type="match status" value="1"/>
</dbReference>
<accession>A0A9D5X6C7</accession>
<reference evidence="2" key="1">
    <citation type="submission" date="2020-04" db="EMBL/GenBank/DDBJ databases">
        <title>Deep metagenomics examines the oral microbiome during advanced dental caries in children, revealing novel taxa and co-occurrences with host molecules.</title>
        <authorList>
            <person name="Baker J.L."/>
            <person name="Morton J.T."/>
            <person name="Dinis M."/>
            <person name="Alvarez R."/>
            <person name="Tran N.C."/>
            <person name="Knight R."/>
            <person name="Edlund A."/>
        </authorList>
    </citation>
    <scope>NUCLEOTIDE SEQUENCE</scope>
    <source>
        <strain evidence="2">JCVI_3_bin.11</strain>
    </source>
</reference>
<feature type="non-terminal residue" evidence="2">
    <location>
        <position position="76"/>
    </location>
</feature>
<sequence length="76" mass="8805">MADTLTDTGSESVRSPELDYHALNAKLNLYGADGKIQFDADRQAARQYFLQHVNQNTVFFHDIEEKLEYLVEEGYY</sequence>
<dbReference type="EC" id="1.17.4.1" evidence="2"/>